<dbReference type="Pfam" id="PF16916">
    <property type="entry name" value="ZT_dimer"/>
    <property type="match status" value="1"/>
</dbReference>
<dbReference type="GO" id="GO:0015086">
    <property type="term" value="F:cadmium ion transmembrane transporter activity"/>
    <property type="evidence" value="ECO:0007669"/>
    <property type="project" value="TreeGrafter"/>
</dbReference>
<proteinExistence type="inferred from homology"/>
<evidence type="ECO:0000256" key="7">
    <source>
        <dbReference type="SAM" id="Phobius"/>
    </source>
</evidence>
<dbReference type="PANTHER" id="PTHR43840:SF15">
    <property type="entry name" value="MITOCHONDRIAL METAL TRANSPORTER 1-RELATED"/>
    <property type="match status" value="1"/>
</dbReference>
<dbReference type="PANTHER" id="PTHR43840">
    <property type="entry name" value="MITOCHONDRIAL METAL TRANSPORTER 1-RELATED"/>
    <property type="match status" value="1"/>
</dbReference>
<organism evidence="10 11">
    <name type="scientific">Alkalibaculum bacchi</name>
    <dbReference type="NCBI Taxonomy" id="645887"/>
    <lineage>
        <taxon>Bacteria</taxon>
        <taxon>Bacillati</taxon>
        <taxon>Bacillota</taxon>
        <taxon>Clostridia</taxon>
        <taxon>Eubacteriales</taxon>
        <taxon>Eubacteriaceae</taxon>
        <taxon>Alkalibaculum</taxon>
    </lineage>
</organism>
<dbReference type="Gene3D" id="1.20.1510.10">
    <property type="entry name" value="Cation efflux protein transmembrane domain"/>
    <property type="match status" value="1"/>
</dbReference>
<evidence type="ECO:0000259" key="9">
    <source>
        <dbReference type="Pfam" id="PF16916"/>
    </source>
</evidence>
<reference evidence="10 11" key="1">
    <citation type="submission" date="2018-06" db="EMBL/GenBank/DDBJ databases">
        <title>Genomic Encyclopedia of Type Strains, Phase IV (KMG-IV): sequencing the most valuable type-strain genomes for metagenomic binning, comparative biology and taxonomic classification.</title>
        <authorList>
            <person name="Goeker M."/>
        </authorList>
    </citation>
    <scope>NUCLEOTIDE SEQUENCE [LARGE SCALE GENOMIC DNA]</scope>
    <source>
        <strain evidence="10 11">DSM 22112</strain>
    </source>
</reference>
<feature type="transmembrane region" description="Helical" evidence="7">
    <location>
        <begin position="112"/>
        <end position="132"/>
    </location>
</feature>
<dbReference type="RefSeq" id="WP_170128249.1">
    <property type="nucleotide sequence ID" value="NZ_QNRX01000010.1"/>
</dbReference>
<dbReference type="SUPFAM" id="SSF161111">
    <property type="entry name" value="Cation efflux protein transmembrane domain-like"/>
    <property type="match status" value="1"/>
</dbReference>
<evidence type="ECO:0000259" key="8">
    <source>
        <dbReference type="Pfam" id="PF01545"/>
    </source>
</evidence>
<keyword evidence="5 7" id="KW-1133">Transmembrane helix</keyword>
<dbReference type="InterPro" id="IPR027469">
    <property type="entry name" value="Cation_efflux_TMD_sf"/>
</dbReference>
<evidence type="ECO:0000256" key="5">
    <source>
        <dbReference type="ARBA" id="ARBA00022989"/>
    </source>
</evidence>
<dbReference type="GO" id="GO:0006882">
    <property type="term" value="P:intracellular zinc ion homeostasis"/>
    <property type="evidence" value="ECO:0007669"/>
    <property type="project" value="TreeGrafter"/>
</dbReference>
<feature type="transmembrane region" description="Helical" evidence="7">
    <location>
        <begin position="12"/>
        <end position="31"/>
    </location>
</feature>
<sequence length="292" mass="32715">MDIMDNYKKVKKVLWIILIANMIVALIKVSIGTIANSTSIMADGFHSLGDGSSNIVGLIGIHFASKPVDEDHPYGHGKFEMLTGLFIAGMLFMIGIKIMVDALSRFFNPTPLQISLQSLLLLLFTLCINIFVSQIEYHMGKKLYSQILISDSIHTRSDVYVSAGVLFTLLCIILGLPPVIDSIASLIVAVFILHGAYEIFRDNSCILLDQAAVDTCEIRNIVMSFDLVKDAHNIRSRGSQNELFIDMHIMTEPTLSVEKSHKLMHNIEEKIQEEIKNNVEIIIHLEPYNKQK</sequence>
<feature type="domain" description="Cation efflux protein cytoplasmic" evidence="9">
    <location>
        <begin position="214"/>
        <end position="288"/>
    </location>
</feature>
<gene>
    <name evidence="10" type="ORF">DES36_11067</name>
</gene>
<dbReference type="EMBL" id="QNRX01000010">
    <property type="protein sequence ID" value="RBP63324.1"/>
    <property type="molecule type" value="Genomic_DNA"/>
</dbReference>
<keyword evidence="11" id="KW-1185">Reference proteome</keyword>
<comment type="subcellular location">
    <subcellularLocation>
        <location evidence="1">Membrane</location>
        <topology evidence="1">Multi-pass membrane protein</topology>
    </subcellularLocation>
</comment>
<dbReference type="SUPFAM" id="SSF160240">
    <property type="entry name" value="Cation efflux protein cytoplasmic domain-like"/>
    <property type="match status" value="1"/>
</dbReference>
<keyword evidence="3" id="KW-0813">Transport</keyword>
<feature type="domain" description="Cation efflux protein transmembrane" evidence="8">
    <location>
        <begin position="14"/>
        <end position="208"/>
    </location>
</feature>
<dbReference type="Proteomes" id="UP000253490">
    <property type="component" value="Unassembled WGS sequence"/>
</dbReference>
<feature type="transmembrane region" description="Helical" evidence="7">
    <location>
        <begin position="159"/>
        <end position="176"/>
    </location>
</feature>
<comment type="similarity">
    <text evidence="2">Belongs to the cation diffusion facilitator (CDF) transporter (TC 2.A.4) family.</text>
</comment>
<dbReference type="InterPro" id="IPR058533">
    <property type="entry name" value="Cation_efflux_TM"/>
</dbReference>
<dbReference type="AlphaFoldDB" id="A0A366I590"/>
<dbReference type="InterPro" id="IPR027470">
    <property type="entry name" value="Cation_efflux_CTD"/>
</dbReference>
<dbReference type="InterPro" id="IPR036837">
    <property type="entry name" value="Cation_efflux_CTD_sf"/>
</dbReference>
<keyword evidence="6 7" id="KW-0472">Membrane</keyword>
<dbReference type="GO" id="GO:0005886">
    <property type="term" value="C:plasma membrane"/>
    <property type="evidence" value="ECO:0007669"/>
    <property type="project" value="TreeGrafter"/>
</dbReference>
<name>A0A366I590_9FIRM</name>
<accession>A0A366I590</accession>
<evidence type="ECO:0000256" key="2">
    <source>
        <dbReference type="ARBA" id="ARBA00008114"/>
    </source>
</evidence>
<dbReference type="Gene3D" id="3.30.70.1350">
    <property type="entry name" value="Cation efflux protein, cytoplasmic domain"/>
    <property type="match status" value="1"/>
</dbReference>
<evidence type="ECO:0000256" key="3">
    <source>
        <dbReference type="ARBA" id="ARBA00022448"/>
    </source>
</evidence>
<keyword evidence="4 7" id="KW-0812">Transmembrane</keyword>
<evidence type="ECO:0000313" key="11">
    <source>
        <dbReference type="Proteomes" id="UP000253490"/>
    </source>
</evidence>
<evidence type="ECO:0000313" key="10">
    <source>
        <dbReference type="EMBL" id="RBP63324.1"/>
    </source>
</evidence>
<dbReference type="InterPro" id="IPR002524">
    <property type="entry name" value="Cation_efflux"/>
</dbReference>
<dbReference type="GO" id="GO:0015093">
    <property type="term" value="F:ferrous iron transmembrane transporter activity"/>
    <property type="evidence" value="ECO:0007669"/>
    <property type="project" value="TreeGrafter"/>
</dbReference>
<feature type="transmembrane region" description="Helical" evidence="7">
    <location>
        <begin position="82"/>
        <end position="100"/>
    </location>
</feature>
<dbReference type="FunFam" id="1.20.1510.10:FF:000006">
    <property type="entry name" value="Divalent cation efflux transporter"/>
    <property type="match status" value="1"/>
</dbReference>
<evidence type="ECO:0000256" key="6">
    <source>
        <dbReference type="ARBA" id="ARBA00023136"/>
    </source>
</evidence>
<dbReference type="InterPro" id="IPR050291">
    <property type="entry name" value="CDF_Transporter"/>
</dbReference>
<evidence type="ECO:0000256" key="4">
    <source>
        <dbReference type="ARBA" id="ARBA00022692"/>
    </source>
</evidence>
<comment type="caution">
    <text evidence="10">The sequence shown here is derived from an EMBL/GenBank/DDBJ whole genome shotgun (WGS) entry which is preliminary data.</text>
</comment>
<evidence type="ECO:0000256" key="1">
    <source>
        <dbReference type="ARBA" id="ARBA00004141"/>
    </source>
</evidence>
<dbReference type="Pfam" id="PF01545">
    <property type="entry name" value="Cation_efflux"/>
    <property type="match status" value="1"/>
</dbReference>
<dbReference type="GO" id="GO:0015341">
    <property type="term" value="F:zinc efflux antiporter activity"/>
    <property type="evidence" value="ECO:0007669"/>
    <property type="project" value="TreeGrafter"/>
</dbReference>
<protein>
    <submittedName>
        <fullName evidence="10">Cation diffusion facilitator family transporter</fullName>
    </submittedName>
</protein>
<dbReference type="NCBIfam" id="TIGR01297">
    <property type="entry name" value="CDF"/>
    <property type="match status" value="1"/>
</dbReference>